<proteinExistence type="predicted"/>
<protein>
    <submittedName>
        <fullName evidence="1">Uncharacterized protein</fullName>
    </submittedName>
</protein>
<evidence type="ECO:0000313" key="1">
    <source>
        <dbReference type="EMBL" id="MFC4023635.1"/>
    </source>
</evidence>
<dbReference type="Proteomes" id="UP001595772">
    <property type="component" value="Unassembled WGS sequence"/>
</dbReference>
<comment type="caution">
    <text evidence="1">The sequence shown here is derived from an EMBL/GenBank/DDBJ whole genome shotgun (WGS) entry which is preliminary data.</text>
</comment>
<organism evidence="1 2">
    <name type="scientific">Oceanobacillus longus</name>
    <dbReference type="NCBI Taxonomy" id="930120"/>
    <lineage>
        <taxon>Bacteria</taxon>
        <taxon>Bacillati</taxon>
        <taxon>Bacillota</taxon>
        <taxon>Bacilli</taxon>
        <taxon>Bacillales</taxon>
        <taxon>Bacillaceae</taxon>
        <taxon>Oceanobacillus</taxon>
    </lineage>
</organism>
<dbReference type="EMBL" id="JBHSAO010000004">
    <property type="protein sequence ID" value="MFC4023635.1"/>
    <property type="molecule type" value="Genomic_DNA"/>
</dbReference>
<sequence>MAIQMTPQEVFLQAVTNMEDSLANTLNAVSVNATPQELERILKLIIKKEIVLEFLLEEFPMDIHNGIPPA</sequence>
<name>A0ABV8GYI7_9BACI</name>
<accession>A0ABV8GYI7</accession>
<keyword evidence="2" id="KW-1185">Reference proteome</keyword>
<evidence type="ECO:0000313" key="2">
    <source>
        <dbReference type="Proteomes" id="UP001595772"/>
    </source>
</evidence>
<dbReference type="RefSeq" id="WP_379496136.1">
    <property type="nucleotide sequence ID" value="NZ_JBHSAO010000004.1"/>
</dbReference>
<reference evidence="2" key="1">
    <citation type="journal article" date="2019" name="Int. J. Syst. Evol. Microbiol.">
        <title>The Global Catalogue of Microorganisms (GCM) 10K type strain sequencing project: providing services to taxonomists for standard genome sequencing and annotation.</title>
        <authorList>
            <consortium name="The Broad Institute Genomics Platform"/>
            <consortium name="The Broad Institute Genome Sequencing Center for Infectious Disease"/>
            <person name="Wu L."/>
            <person name="Ma J."/>
        </authorList>
    </citation>
    <scope>NUCLEOTIDE SEQUENCE [LARGE SCALE GENOMIC DNA]</scope>
    <source>
        <strain evidence="2">IBRC-M 10703</strain>
    </source>
</reference>
<gene>
    <name evidence="1" type="ORF">ACFOUV_07340</name>
</gene>